<protein>
    <submittedName>
        <fullName evidence="3">DUF1080 domain-containing protein</fullName>
    </submittedName>
</protein>
<organism evidence="3 4">
    <name type="scientific">Glaciecola siphonariae</name>
    <dbReference type="NCBI Taxonomy" id="521012"/>
    <lineage>
        <taxon>Bacteria</taxon>
        <taxon>Pseudomonadati</taxon>
        <taxon>Pseudomonadota</taxon>
        <taxon>Gammaproteobacteria</taxon>
        <taxon>Alteromonadales</taxon>
        <taxon>Alteromonadaceae</taxon>
        <taxon>Glaciecola</taxon>
    </lineage>
</organism>
<evidence type="ECO:0000313" key="4">
    <source>
        <dbReference type="Proteomes" id="UP001595897"/>
    </source>
</evidence>
<sequence>MEKRQNTPSRSLSAYFARCAFFAVAAFISVNSYAALADSHSEGNWTPLFNGKDLEGWEKVNGDAPFEVIDDMIVGTSIADTPNTFLRTTQTFDDFILEYDIWVDNGVNSGVQIRSNIDPDYRDGKVFGYQVETDTSDRAFTGGIYDEQRRGWIYPVAHQPSRDAFIRGGWNTIRVEAIGHSIKTWLNGQQVTRLVDDATSSGFIGLQIHSVWRGSKVDGKFRWRNIRIMTEDLDKHQWADDPQVREISYLDNQLTDYEKRKGFRLLFDGKSSEGWMGAKLNDFPTSGWTIEDGVLRVEATDGGESTGPGDIITTDKFSNFELIVDFKITEGANSGIKYFVDPELNKGPGSAIGLEFQILDDQRHPDAKNGVAGNRTMASLYDLITAENLTDTASAKERYVRGPGNWNRARIVVNQGQIEHWLNGIKMVEFDRDSQLFTALVAYSKYKDWPNFGRLAQGHILLQDHGNEVHFKNIKIREF</sequence>
<name>A0ABV9LZM1_9ALTE</name>
<proteinExistence type="predicted"/>
<dbReference type="Pfam" id="PF06439">
    <property type="entry name" value="3keto-disac_hyd"/>
    <property type="match status" value="2"/>
</dbReference>
<reference evidence="4" key="1">
    <citation type="journal article" date="2019" name="Int. J. Syst. Evol. Microbiol.">
        <title>The Global Catalogue of Microorganisms (GCM) 10K type strain sequencing project: providing services to taxonomists for standard genome sequencing and annotation.</title>
        <authorList>
            <consortium name="The Broad Institute Genomics Platform"/>
            <consortium name="The Broad Institute Genome Sequencing Center for Infectious Disease"/>
            <person name="Wu L."/>
            <person name="Ma J."/>
        </authorList>
    </citation>
    <scope>NUCLEOTIDE SEQUENCE [LARGE SCALE GENOMIC DNA]</scope>
    <source>
        <strain evidence="4">KACC 12507</strain>
    </source>
</reference>
<feature type="domain" description="3-keto-alpha-glucoside-1,2-lyase/3-keto-2-hydroxy-glucal hydratase" evidence="2">
    <location>
        <begin position="45"/>
        <end position="228"/>
    </location>
</feature>
<dbReference type="InterPro" id="IPR010496">
    <property type="entry name" value="AL/BT2_dom"/>
</dbReference>
<dbReference type="Proteomes" id="UP001595897">
    <property type="component" value="Unassembled WGS sequence"/>
</dbReference>
<feature type="signal peptide" evidence="1">
    <location>
        <begin position="1"/>
        <end position="34"/>
    </location>
</feature>
<gene>
    <name evidence="3" type="ORF">ACFO4O_17815</name>
</gene>
<feature type="chain" id="PRO_5045298529" evidence="1">
    <location>
        <begin position="35"/>
        <end position="479"/>
    </location>
</feature>
<evidence type="ECO:0000313" key="3">
    <source>
        <dbReference type="EMBL" id="MFC4702007.1"/>
    </source>
</evidence>
<keyword evidence="1" id="KW-0732">Signal</keyword>
<dbReference type="EMBL" id="JBHSGU010000029">
    <property type="protein sequence ID" value="MFC4702007.1"/>
    <property type="molecule type" value="Genomic_DNA"/>
</dbReference>
<keyword evidence="4" id="KW-1185">Reference proteome</keyword>
<feature type="domain" description="3-keto-alpha-glucoside-1,2-lyase/3-keto-2-hydroxy-glucal hydratase" evidence="2">
    <location>
        <begin position="262"/>
        <end position="477"/>
    </location>
</feature>
<evidence type="ECO:0000256" key="1">
    <source>
        <dbReference type="SAM" id="SignalP"/>
    </source>
</evidence>
<evidence type="ECO:0000259" key="2">
    <source>
        <dbReference type="Pfam" id="PF06439"/>
    </source>
</evidence>
<accession>A0ABV9LZM1</accession>
<comment type="caution">
    <text evidence="3">The sequence shown here is derived from an EMBL/GenBank/DDBJ whole genome shotgun (WGS) entry which is preliminary data.</text>
</comment>
<dbReference type="Gene3D" id="2.60.120.560">
    <property type="entry name" value="Exo-inulinase, domain 1"/>
    <property type="match status" value="2"/>
</dbReference>
<dbReference type="RefSeq" id="WP_382411012.1">
    <property type="nucleotide sequence ID" value="NZ_JBHSGU010000029.1"/>
</dbReference>